<protein>
    <submittedName>
        <fullName evidence="1">Uncharacterized protein</fullName>
    </submittedName>
</protein>
<evidence type="ECO:0000313" key="2">
    <source>
        <dbReference type="Proteomes" id="UP000886653"/>
    </source>
</evidence>
<accession>A0A9P6NMA9</accession>
<keyword evidence="2" id="KW-1185">Reference proteome</keyword>
<comment type="caution">
    <text evidence="1">The sequence shown here is derived from an EMBL/GenBank/DDBJ whole genome shotgun (WGS) entry which is preliminary data.</text>
</comment>
<gene>
    <name evidence="1" type="ORF">CROQUDRAFT_92224</name>
</gene>
<evidence type="ECO:0000313" key="1">
    <source>
        <dbReference type="EMBL" id="KAG0146749.1"/>
    </source>
</evidence>
<organism evidence="1 2">
    <name type="scientific">Cronartium quercuum f. sp. fusiforme G11</name>
    <dbReference type="NCBI Taxonomy" id="708437"/>
    <lineage>
        <taxon>Eukaryota</taxon>
        <taxon>Fungi</taxon>
        <taxon>Dikarya</taxon>
        <taxon>Basidiomycota</taxon>
        <taxon>Pucciniomycotina</taxon>
        <taxon>Pucciniomycetes</taxon>
        <taxon>Pucciniales</taxon>
        <taxon>Coleosporiaceae</taxon>
        <taxon>Cronartium</taxon>
    </lineage>
</organism>
<dbReference type="EMBL" id="MU167256">
    <property type="protein sequence ID" value="KAG0146749.1"/>
    <property type="molecule type" value="Genomic_DNA"/>
</dbReference>
<proteinExistence type="predicted"/>
<reference evidence="1" key="1">
    <citation type="submission" date="2013-11" db="EMBL/GenBank/DDBJ databases">
        <title>Genome sequence of the fusiform rust pathogen reveals effectors for host alternation and coevolution with pine.</title>
        <authorList>
            <consortium name="DOE Joint Genome Institute"/>
            <person name="Smith K."/>
            <person name="Pendleton A."/>
            <person name="Kubisiak T."/>
            <person name="Anderson C."/>
            <person name="Salamov A."/>
            <person name="Aerts A."/>
            <person name="Riley R."/>
            <person name="Clum A."/>
            <person name="Lindquist E."/>
            <person name="Ence D."/>
            <person name="Campbell M."/>
            <person name="Kronenberg Z."/>
            <person name="Feau N."/>
            <person name="Dhillon B."/>
            <person name="Hamelin R."/>
            <person name="Burleigh J."/>
            <person name="Smith J."/>
            <person name="Yandell M."/>
            <person name="Nelson C."/>
            <person name="Grigoriev I."/>
            <person name="Davis J."/>
        </authorList>
    </citation>
    <scope>NUCLEOTIDE SEQUENCE</scope>
    <source>
        <strain evidence="1">G11</strain>
    </source>
</reference>
<sequence>MSSKPLSTATFCALSSTVIKTCPALTQPYKENLVRSLAIWRYVFDHSSDLNARGGHCVRPHEAFKPTLADIRSQYDKACNFRRPNSLRNYE</sequence>
<dbReference type="Proteomes" id="UP000886653">
    <property type="component" value="Unassembled WGS sequence"/>
</dbReference>
<name>A0A9P6NMA9_9BASI</name>
<dbReference type="AlphaFoldDB" id="A0A9P6NMA9"/>